<protein>
    <submittedName>
        <fullName evidence="7">Zinc transport system substrate-binding protein</fullName>
    </submittedName>
</protein>
<gene>
    <name evidence="7" type="ORF">HEB94_005660</name>
</gene>
<sequence length="323" mass="34713">MFSSSRRFVAVALSGVCAGAILSACGSDSGTTAPEPGEKLTVITAFYPLQYATQRIAGDTATVTNLTKPGAEPHDLELTPRDVGHVEQSDLVVYLKGFQPAVDDVVAQEADDHNLEVSPFANLTLTVPPGAEDDEHEHAPGDDHGHGEEGARDPHFWLDPQRLSKVGDGIAARLSELAPDRAATFRDNAAKFRRDLADLDNDFRTGLATCRNRDVVTSHEAFGYLSRRYGFHQVGITGLSPEQEPSPAQLREATTFVRDHDVRTIYYETLVSPAVANTVARETGATATVLDPIEGLTDQSAGTSYPAVMRANLATLRKGQACT</sequence>
<dbReference type="PANTHER" id="PTHR42953:SF3">
    <property type="entry name" value="HIGH-AFFINITY ZINC UPTAKE SYSTEM PROTEIN ZNUA"/>
    <property type="match status" value="1"/>
</dbReference>
<evidence type="ECO:0000256" key="1">
    <source>
        <dbReference type="ARBA" id="ARBA00011028"/>
    </source>
</evidence>
<dbReference type="InterPro" id="IPR006127">
    <property type="entry name" value="ZnuA-like"/>
</dbReference>
<dbReference type="PANTHER" id="PTHR42953">
    <property type="entry name" value="HIGH-AFFINITY ZINC UPTAKE SYSTEM PROTEIN ZNUA-RELATED"/>
    <property type="match status" value="1"/>
</dbReference>
<keyword evidence="8" id="KW-1185">Reference proteome</keyword>
<dbReference type="InterPro" id="IPR006128">
    <property type="entry name" value="Lipoprotein_PsaA-like"/>
</dbReference>
<comment type="similarity">
    <text evidence="1 4">Belongs to the bacterial solute-binding protein 9 family.</text>
</comment>
<organism evidence="7 8">
    <name type="scientific">Actinopolymorpha pittospori</name>
    <dbReference type="NCBI Taxonomy" id="648752"/>
    <lineage>
        <taxon>Bacteria</taxon>
        <taxon>Bacillati</taxon>
        <taxon>Actinomycetota</taxon>
        <taxon>Actinomycetes</taxon>
        <taxon>Propionibacteriales</taxon>
        <taxon>Actinopolymorphaceae</taxon>
        <taxon>Actinopolymorpha</taxon>
    </lineage>
</organism>
<accession>A0A927MZ10</accession>
<dbReference type="PROSITE" id="PS51257">
    <property type="entry name" value="PROKAR_LIPOPROTEIN"/>
    <property type="match status" value="1"/>
</dbReference>
<dbReference type="Gene3D" id="3.40.50.1980">
    <property type="entry name" value="Nitrogenase molybdenum iron protein domain"/>
    <property type="match status" value="2"/>
</dbReference>
<evidence type="ECO:0000256" key="2">
    <source>
        <dbReference type="ARBA" id="ARBA00022448"/>
    </source>
</evidence>
<reference evidence="7" key="1">
    <citation type="submission" date="2020-10" db="EMBL/GenBank/DDBJ databases">
        <title>Sequencing the genomes of 1000 actinobacteria strains.</title>
        <authorList>
            <person name="Klenk H.-P."/>
        </authorList>
    </citation>
    <scope>NUCLEOTIDE SEQUENCE</scope>
    <source>
        <strain evidence="7">DSM 45354</strain>
    </source>
</reference>
<dbReference type="GO" id="GO:0030001">
    <property type="term" value="P:metal ion transport"/>
    <property type="evidence" value="ECO:0007669"/>
    <property type="project" value="InterPro"/>
</dbReference>
<keyword evidence="2 4" id="KW-0813">Transport</keyword>
<dbReference type="RefSeq" id="WP_192752516.1">
    <property type="nucleotide sequence ID" value="NZ_BAABJL010000172.1"/>
</dbReference>
<evidence type="ECO:0000256" key="6">
    <source>
        <dbReference type="SAM" id="SignalP"/>
    </source>
</evidence>
<feature type="region of interest" description="Disordered" evidence="5">
    <location>
        <begin position="126"/>
        <end position="155"/>
    </location>
</feature>
<dbReference type="EMBL" id="JADBEM010000001">
    <property type="protein sequence ID" value="MBE1608812.1"/>
    <property type="molecule type" value="Genomic_DNA"/>
</dbReference>
<proteinExistence type="inferred from homology"/>
<dbReference type="GO" id="GO:0046872">
    <property type="term" value="F:metal ion binding"/>
    <property type="evidence" value="ECO:0007669"/>
    <property type="project" value="InterPro"/>
</dbReference>
<feature type="compositionally biased region" description="Basic and acidic residues" evidence="5">
    <location>
        <begin position="136"/>
        <end position="155"/>
    </location>
</feature>
<dbReference type="Pfam" id="PF01297">
    <property type="entry name" value="ZnuA"/>
    <property type="match status" value="1"/>
</dbReference>
<evidence type="ECO:0000256" key="4">
    <source>
        <dbReference type="RuleBase" id="RU003512"/>
    </source>
</evidence>
<feature type="chain" id="PRO_5038557047" evidence="6">
    <location>
        <begin position="24"/>
        <end position="323"/>
    </location>
</feature>
<name>A0A927MZ10_9ACTN</name>
<dbReference type="PRINTS" id="PR00691">
    <property type="entry name" value="ADHESINB"/>
</dbReference>
<dbReference type="GO" id="GO:0007155">
    <property type="term" value="P:cell adhesion"/>
    <property type="evidence" value="ECO:0007669"/>
    <property type="project" value="InterPro"/>
</dbReference>
<dbReference type="SUPFAM" id="SSF53807">
    <property type="entry name" value="Helical backbone' metal receptor"/>
    <property type="match status" value="1"/>
</dbReference>
<feature type="signal peptide" evidence="6">
    <location>
        <begin position="1"/>
        <end position="23"/>
    </location>
</feature>
<dbReference type="InterPro" id="IPR006129">
    <property type="entry name" value="AdhesinB"/>
</dbReference>
<comment type="caution">
    <text evidence="7">The sequence shown here is derived from an EMBL/GenBank/DDBJ whole genome shotgun (WGS) entry which is preliminary data.</text>
</comment>
<dbReference type="AlphaFoldDB" id="A0A927MZ10"/>
<evidence type="ECO:0000256" key="3">
    <source>
        <dbReference type="ARBA" id="ARBA00022729"/>
    </source>
</evidence>
<evidence type="ECO:0000313" key="7">
    <source>
        <dbReference type="EMBL" id="MBE1608812.1"/>
    </source>
</evidence>
<keyword evidence="3 6" id="KW-0732">Signal</keyword>
<dbReference type="PRINTS" id="PR00690">
    <property type="entry name" value="ADHESNFAMILY"/>
</dbReference>
<dbReference type="InterPro" id="IPR050492">
    <property type="entry name" value="Bact_metal-bind_prot9"/>
</dbReference>
<dbReference type="Proteomes" id="UP000638648">
    <property type="component" value="Unassembled WGS sequence"/>
</dbReference>
<evidence type="ECO:0000256" key="5">
    <source>
        <dbReference type="SAM" id="MobiDB-lite"/>
    </source>
</evidence>
<evidence type="ECO:0000313" key="8">
    <source>
        <dbReference type="Proteomes" id="UP000638648"/>
    </source>
</evidence>